<dbReference type="EMBL" id="JAUEDM010000001">
    <property type="protein sequence ID" value="KAK3328798.1"/>
    <property type="molecule type" value="Genomic_DNA"/>
</dbReference>
<comment type="caution">
    <text evidence="1">The sequence shown here is derived from an EMBL/GenBank/DDBJ whole genome shotgun (WGS) entry which is preliminary data.</text>
</comment>
<organism evidence="1 2">
    <name type="scientific">Apodospora peruviana</name>
    <dbReference type="NCBI Taxonomy" id="516989"/>
    <lineage>
        <taxon>Eukaryota</taxon>
        <taxon>Fungi</taxon>
        <taxon>Dikarya</taxon>
        <taxon>Ascomycota</taxon>
        <taxon>Pezizomycotina</taxon>
        <taxon>Sordariomycetes</taxon>
        <taxon>Sordariomycetidae</taxon>
        <taxon>Sordariales</taxon>
        <taxon>Lasiosphaeriaceae</taxon>
        <taxon>Apodospora</taxon>
    </lineage>
</organism>
<reference evidence="1" key="1">
    <citation type="journal article" date="2023" name="Mol. Phylogenet. Evol.">
        <title>Genome-scale phylogeny and comparative genomics of the fungal order Sordariales.</title>
        <authorList>
            <person name="Hensen N."/>
            <person name="Bonometti L."/>
            <person name="Westerberg I."/>
            <person name="Brannstrom I.O."/>
            <person name="Guillou S."/>
            <person name="Cros-Aarteil S."/>
            <person name="Calhoun S."/>
            <person name="Haridas S."/>
            <person name="Kuo A."/>
            <person name="Mondo S."/>
            <person name="Pangilinan J."/>
            <person name="Riley R."/>
            <person name="LaButti K."/>
            <person name="Andreopoulos B."/>
            <person name="Lipzen A."/>
            <person name="Chen C."/>
            <person name="Yan M."/>
            <person name="Daum C."/>
            <person name="Ng V."/>
            <person name="Clum A."/>
            <person name="Steindorff A."/>
            <person name="Ohm R.A."/>
            <person name="Martin F."/>
            <person name="Silar P."/>
            <person name="Natvig D.O."/>
            <person name="Lalanne C."/>
            <person name="Gautier V."/>
            <person name="Ament-Velasquez S.L."/>
            <person name="Kruys A."/>
            <person name="Hutchinson M.I."/>
            <person name="Powell A.J."/>
            <person name="Barry K."/>
            <person name="Miller A.N."/>
            <person name="Grigoriev I.V."/>
            <person name="Debuchy R."/>
            <person name="Gladieux P."/>
            <person name="Hiltunen Thoren M."/>
            <person name="Johannesson H."/>
        </authorList>
    </citation>
    <scope>NUCLEOTIDE SEQUENCE</scope>
    <source>
        <strain evidence="1">CBS 118394</strain>
    </source>
</reference>
<dbReference type="AlphaFoldDB" id="A0AAE0IP62"/>
<gene>
    <name evidence="1" type="ORF">B0H66DRAFT_539363</name>
</gene>
<evidence type="ECO:0000313" key="2">
    <source>
        <dbReference type="Proteomes" id="UP001283341"/>
    </source>
</evidence>
<dbReference type="Proteomes" id="UP001283341">
    <property type="component" value="Unassembled WGS sequence"/>
</dbReference>
<name>A0AAE0IP62_9PEZI</name>
<keyword evidence="2" id="KW-1185">Reference proteome</keyword>
<sequence length="168" mass="18690">MNNVHLSNAAAVPTIYHFQRKKYRPTCIKAVDDPTVYENGTIADSLELPKLAARDGCNSGNIFNVNHAVSLANDLQNNSPDQMTEANHRSWHSWTWGEARICIYNNYVFENTHVKRWEVGWVTKYIYNQCCNPGGNQNCAGGDATCHGDSGLSVHAVLQNSAYGCNQL</sequence>
<evidence type="ECO:0000313" key="1">
    <source>
        <dbReference type="EMBL" id="KAK3328798.1"/>
    </source>
</evidence>
<protein>
    <submittedName>
        <fullName evidence="1">Uncharacterized protein</fullName>
    </submittedName>
</protein>
<reference evidence="1" key="2">
    <citation type="submission" date="2023-06" db="EMBL/GenBank/DDBJ databases">
        <authorList>
            <consortium name="Lawrence Berkeley National Laboratory"/>
            <person name="Haridas S."/>
            <person name="Hensen N."/>
            <person name="Bonometti L."/>
            <person name="Westerberg I."/>
            <person name="Brannstrom I.O."/>
            <person name="Guillou S."/>
            <person name="Cros-Aarteil S."/>
            <person name="Calhoun S."/>
            <person name="Kuo A."/>
            <person name="Mondo S."/>
            <person name="Pangilinan J."/>
            <person name="Riley R."/>
            <person name="Labutti K."/>
            <person name="Andreopoulos B."/>
            <person name="Lipzen A."/>
            <person name="Chen C."/>
            <person name="Yanf M."/>
            <person name="Daum C."/>
            <person name="Ng V."/>
            <person name="Clum A."/>
            <person name="Steindorff A."/>
            <person name="Ohm R."/>
            <person name="Martin F."/>
            <person name="Silar P."/>
            <person name="Natvig D."/>
            <person name="Lalanne C."/>
            <person name="Gautier V."/>
            <person name="Ament-Velasquez S.L."/>
            <person name="Kruys A."/>
            <person name="Hutchinson M.I."/>
            <person name="Powell A.J."/>
            <person name="Barry K."/>
            <person name="Miller A.N."/>
            <person name="Grigoriev I.V."/>
            <person name="Debuchy R."/>
            <person name="Gladieux P."/>
            <person name="Thoren M.H."/>
            <person name="Johannesson H."/>
        </authorList>
    </citation>
    <scope>NUCLEOTIDE SEQUENCE</scope>
    <source>
        <strain evidence="1">CBS 118394</strain>
    </source>
</reference>
<accession>A0AAE0IP62</accession>
<proteinExistence type="predicted"/>